<dbReference type="InterPro" id="IPR036514">
    <property type="entry name" value="SGNH_hydro_sf"/>
</dbReference>
<proteinExistence type="predicted"/>
<evidence type="ECO:0000313" key="2">
    <source>
        <dbReference type="EMBL" id="PXY20564.1"/>
    </source>
</evidence>
<dbReference type="OrthoDB" id="3465773at2"/>
<dbReference type="Pfam" id="PF13472">
    <property type="entry name" value="Lipase_GDSL_2"/>
    <property type="match status" value="1"/>
</dbReference>
<comment type="caution">
    <text evidence="2">The sequence shown here is derived from an EMBL/GenBank/DDBJ whole genome shotgun (WGS) entry which is preliminary data.</text>
</comment>
<sequence>MGYQRFVALGDSCTEGLDDPYPGRTHYRGWADLVASRFAQDEPGFRYANLGVRGRRLDQIVVEQIPTAIDLRPDIVALFGGGNDLMISRSFSSEVVARRVRAAVRLLTDAAPTVVVFTLSDISSRMPIVRRMRHRIEAFNDAVRAAADDYGAVLVDLWPDEAAQDLRYFGPDRLHLSELGHRRVAAHLLKTLDVPFDLSWLAPLPGDPAEPNLLAHARWVWGSVLPSARTRVLNYLTGRSSGDGFVPKRPELLPLTDELGTWTRKPIPGNA</sequence>
<dbReference type="Gene3D" id="3.40.50.1110">
    <property type="entry name" value="SGNH hydrolase"/>
    <property type="match status" value="1"/>
</dbReference>
<dbReference type="InterPro" id="IPR013830">
    <property type="entry name" value="SGNH_hydro"/>
</dbReference>
<dbReference type="SUPFAM" id="SSF52266">
    <property type="entry name" value="SGNH hydrolase"/>
    <property type="match status" value="1"/>
</dbReference>
<dbReference type="EMBL" id="MASU01000016">
    <property type="protein sequence ID" value="PXY20564.1"/>
    <property type="molecule type" value="Genomic_DNA"/>
</dbReference>
<dbReference type="PANTHER" id="PTHR43784">
    <property type="entry name" value="GDSL-LIKE LIPASE/ACYLHYDROLASE, PUTATIVE (AFU_ORTHOLOGUE AFUA_2G00820)-RELATED"/>
    <property type="match status" value="1"/>
</dbReference>
<dbReference type="AlphaFoldDB" id="A0A318LHH8"/>
<accession>A0A318LHH8</accession>
<reference evidence="2 3" key="1">
    <citation type="submission" date="2016-07" db="EMBL/GenBank/DDBJ databases">
        <title>Draft genome sequence of Prauserella sp. YIM 121212, isolated from alkaline soil.</title>
        <authorList>
            <person name="Ruckert C."/>
            <person name="Albersmeier A."/>
            <person name="Jiang C.-L."/>
            <person name="Jiang Y."/>
            <person name="Kalinowski J."/>
            <person name="Schneider O."/>
            <person name="Winkler A."/>
            <person name="Zotchev S.B."/>
        </authorList>
    </citation>
    <scope>NUCLEOTIDE SEQUENCE [LARGE SCALE GENOMIC DNA]</scope>
    <source>
        <strain evidence="2 3">YIM 121212</strain>
    </source>
</reference>
<feature type="domain" description="SGNH hydrolase-type esterase" evidence="1">
    <location>
        <begin position="8"/>
        <end position="183"/>
    </location>
</feature>
<dbReference type="PANTHER" id="PTHR43784:SF2">
    <property type="entry name" value="GDSL-LIKE LIPASE_ACYLHYDROLASE, PUTATIVE (AFU_ORTHOLOGUE AFUA_2G00820)-RELATED"/>
    <property type="match status" value="1"/>
</dbReference>
<dbReference type="CDD" id="cd01832">
    <property type="entry name" value="SGNH_hydrolase_like_1"/>
    <property type="match status" value="1"/>
</dbReference>
<name>A0A318LHH8_9PSEU</name>
<dbReference type="RefSeq" id="WP_110343078.1">
    <property type="nucleotide sequence ID" value="NZ_JBHVKT010000006.1"/>
</dbReference>
<dbReference type="GO" id="GO:0016787">
    <property type="term" value="F:hydrolase activity"/>
    <property type="evidence" value="ECO:0007669"/>
    <property type="project" value="UniProtKB-KW"/>
</dbReference>
<evidence type="ECO:0000313" key="3">
    <source>
        <dbReference type="Proteomes" id="UP000247892"/>
    </source>
</evidence>
<dbReference type="InterPro" id="IPR053140">
    <property type="entry name" value="GDSL_Rv0518-like"/>
</dbReference>
<protein>
    <submittedName>
        <fullName evidence="2">SGNH hydrolase</fullName>
    </submittedName>
</protein>
<keyword evidence="3" id="KW-1185">Reference proteome</keyword>
<evidence type="ECO:0000259" key="1">
    <source>
        <dbReference type="Pfam" id="PF13472"/>
    </source>
</evidence>
<gene>
    <name evidence="2" type="ORF">BA062_32600</name>
</gene>
<keyword evidence="2" id="KW-0378">Hydrolase</keyword>
<organism evidence="2 3">
    <name type="scientific">Prauserella flavalba</name>
    <dbReference type="NCBI Taxonomy" id="1477506"/>
    <lineage>
        <taxon>Bacteria</taxon>
        <taxon>Bacillati</taxon>
        <taxon>Actinomycetota</taxon>
        <taxon>Actinomycetes</taxon>
        <taxon>Pseudonocardiales</taxon>
        <taxon>Pseudonocardiaceae</taxon>
        <taxon>Prauserella</taxon>
    </lineage>
</organism>
<dbReference type="Proteomes" id="UP000247892">
    <property type="component" value="Unassembled WGS sequence"/>
</dbReference>